<reference evidence="9 10" key="1">
    <citation type="submission" date="2017-12" db="EMBL/GenBank/DDBJ databases">
        <title>Phylogenetic diversity of female urinary microbiome.</title>
        <authorList>
            <person name="Thomas-White K."/>
            <person name="Wolfe A.J."/>
        </authorList>
    </citation>
    <scope>NUCLEOTIDE SEQUENCE [LARGE SCALE GENOMIC DNA]</scope>
    <source>
        <strain evidence="9 10">UMB1298</strain>
    </source>
</reference>
<accession>A0A2I1P8J2</accession>
<keyword evidence="4 8" id="KW-0812">Transmembrane</keyword>
<dbReference type="GO" id="GO:0022857">
    <property type="term" value="F:transmembrane transporter activity"/>
    <property type="evidence" value="ECO:0007669"/>
    <property type="project" value="InterPro"/>
</dbReference>
<organism evidence="9 10">
    <name type="scientific">Kytococcus schroeteri</name>
    <dbReference type="NCBI Taxonomy" id="138300"/>
    <lineage>
        <taxon>Bacteria</taxon>
        <taxon>Bacillati</taxon>
        <taxon>Actinomycetota</taxon>
        <taxon>Actinomycetes</taxon>
        <taxon>Micrococcales</taxon>
        <taxon>Kytococcaceae</taxon>
        <taxon>Kytococcus</taxon>
    </lineage>
</organism>
<feature type="transmembrane region" description="Helical" evidence="8">
    <location>
        <begin position="37"/>
        <end position="55"/>
    </location>
</feature>
<dbReference type="PANTHER" id="PTHR31806">
    <property type="entry name" value="PURINE-CYTOSINE PERMEASE FCY2-RELATED"/>
    <property type="match status" value="1"/>
</dbReference>
<evidence type="ECO:0000256" key="6">
    <source>
        <dbReference type="ARBA" id="ARBA00023136"/>
    </source>
</evidence>
<comment type="subcellular location">
    <subcellularLocation>
        <location evidence="1">Membrane</location>
        <topology evidence="1">Multi-pass membrane protein</topology>
    </subcellularLocation>
</comment>
<evidence type="ECO:0000256" key="1">
    <source>
        <dbReference type="ARBA" id="ARBA00004141"/>
    </source>
</evidence>
<feature type="transmembrane region" description="Helical" evidence="8">
    <location>
        <begin position="210"/>
        <end position="230"/>
    </location>
</feature>
<evidence type="ECO:0000256" key="3">
    <source>
        <dbReference type="ARBA" id="ARBA00022448"/>
    </source>
</evidence>
<evidence type="ECO:0000256" key="4">
    <source>
        <dbReference type="ARBA" id="ARBA00022692"/>
    </source>
</evidence>
<dbReference type="GO" id="GO:0005886">
    <property type="term" value="C:plasma membrane"/>
    <property type="evidence" value="ECO:0007669"/>
    <property type="project" value="TreeGrafter"/>
</dbReference>
<dbReference type="Proteomes" id="UP000234206">
    <property type="component" value="Unassembled WGS sequence"/>
</dbReference>
<dbReference type="AlphaFoldDB" id="A0A2I1P8J2"/>
<sequence length="486" mass="50771">MSGPASPASSLSSSLVETTGFEVVAESERTGRPSDLFWPWFAANISVFGLSYGTWILDFGISFRQALLVGVLGVFVSFLLCGVVALAGKRGSAPTMALSRAPFGVHGNKLPGVVSWLLSIGWETVLAILATLATATIAERLGWGGGTLTKVAAAVVVAGLIITAAVLGYRVIMRLQSVLTWLTGAITVLYVLLTLDEVDLTAVQGIPDGSAQAMVGALIMTMTGFGLGWINIASDWSRYLPRSTPGGQVVFWNTLGGALAPALLVVFGLLLAGSDEGLRAGIAADPIGALAAALPTWFLVPFLVAAVLSLVSGAVLGIYSSGLTLLSLGVRLPRPMAAGVDGVLLTAGTLYVVFVAEDFFGPFQGFLITLGVPIAAWAGVLIADILMRRRDYDEAALFDARGRYGSVAWGPVLLMLLASVVGWGLVTNSYADWLGWQGYLLGPLGLGGREGAWAWSNLGVLVALGLGFLGYLLVGRGRVRRQEERA</sequence>
<keyword evidence="6 7" id="KW-0472">Membrane</keyword>
<evidence type="ECO:0000313" key="9">
    <source>
        <dbReference type="EMBL" id="PKZ40946.1"/>
    </source>
</evidence>
<dbReference type="PANTHER" id="PTHR31806:SF1">
    <property type="entry name" value="PURINE-CYTOSINE PERMEASE FCY2-RELATED"/>
    <property type="match status" value="1"/>
</dbReference>
<feature type="transmembrane region" description="Helical" evidence="8">
    <location>
        <begin position="306"/>
        <end position="328"/>
    </location>
</feature>
<feature type="transmembrane region" description="Helical" evidence="8">
    <location>
        <begin position="407"/>
        <end position="426"/>
    </location>
</feature>
<feature type="transmembrane region" description="Helical" evidence="8">
    <location>
        <begin position="250"/>
        <end position="273"/>
    </location>
</feature>
<dbReference type="InterPro" id="IPR026030">
    <property type="entry name" value="Pur-cyt_permease_Fcy2/21/22"/>
</dbReference>
<proteinExistence type="inferred from homology"/>
<dbReference type="PIRSF" id="PIRSF002744">
    <property type="entry name" value="Pur-cyt_permease"/>
    <property type="match status" value="1"/>
</dbReference>
<evidence type="ECO:0000313" key="10">
    <source>
        <dbReference type="Proteomes" id="UP000234206"/>
    </source>
</evidence>
<name>A0A2I1P8J2_9MICO</name>
<comment type="similarity">
    <text evidence="2 7">Belongs to the purine-cytosine permease (2.A.39) family.</text>
</comment>
<dbReference type="OrthoDB" id="9809167at2"/>
<evidence type="ECO:0000256" key="2">
    <source>
        <dbReference type="ARBA" id="ARBA00008974"/>
    </source>
</evidence>
<gene>
    <name evidence="9" type="ORF">CYJ76_10475</name>
</gene>
<feature type="transmembrane region" description="Helical" evidence="8">
    <location>
        <begin position="178"/>
        <end position="198"/>
    </location>
</feature>
<feature type="transmembrane region" description="Helical" evidence="8">
    <location>
        <begin position="151"/>
        <end position="172"/>
    </location>
</feature>
<keyword evidence="5 8" id="KW-1133">Transmembrane helix</keyword>
<evidence type="ECO:0000256" key="5">
    <source>
        <dbReference type="ARBA" id="ARBA00022989"/>
    </source>
</evidence>
<protein>
    <submittedName>
        <fullName evidence="9">Allantoin permease</fullName>
    </submittedName>
</protein>
<dbReference type="Pfam" id="PF02133">
    <property type="entry name" value="Transp_cyt_pur"/>
    <property type="match status" value="1"/>
</dbReference>
<dbReference type="EMBL" id="PKIZ01000023">
    <property type="protein sequence ID" value="PKZ40946.1"/>
    <property type="molecule type" value="Genomic_DNA"/>
</dbReference>
<feature type="transmembrane region" description="Helical" evidence="8">
    <location>
        <begin position="335"/>
        <end position="354"/>
    </location>
</feature>
<feature type="transmembrane region" description="Helical" evidence="8">
    <location>
        <begin position="366"/>
        <end position="386"/>
    </location>
</feature>
<dbReference type="Gene3D" id="1.10.4160.10">
    <property type="entry name" value="Hydantoin permease"/>
    <property type="match status" value="1"/>
</dbReference>
<keyword evidence="3 7" id="KW-0813">Transport</keyword>
<dbReference type="InterPro" id="IPR001248">
    <property type="entry name" value="Pur-cyt_permease"/>
</dbReference>
<evidence type="ECO:0000256" key="8">
    <source>
        <dbReference type="SAM" id="Phobius"/>
    </source>
</evidence>
<comment type="caution">
    <text evidence="9">The sequence shown here is derived from an EMBL/GenBank/DDBJ whole genome shotgun (WGS) entry which is preliminary data.</text>
</comment>
<feature type="transmembrane region" description="Helical" evidence="8">
    <location>
        <begin position="452"/>
        <end position="474"/>
    </location>
</feature>
<feature type="transmembrane region" description="Helical" evidence="8">
    <location>
        <begin position="67"/>
        <end position="88"/>
    </location>
</feature>
<keyword evidence="10" id="KW-1185">Reference proteome</keyword>
<evidence type="ECO:0000256" key="7">
    <source>
        <dbReference type="PIRNR" id="PIRNR002744"/>
    </source>
</evidence>